<protein>
    <recommendedName>
        <fullName evidence="3">Ubiquitin carboxyl-terminal hydrolase</fullName>
        <ecNumber evidence="3">3.4.19.12</ecNumber>
    </recommendedName>
</protein>
<accession>A0A2U9BCH2</accession>
<dbReference type="GO" id="GO:0005829">
    <property type="term" value="C:cytosol"/>
    <property type="evidence" value="ECO:0007669"/>
    <property type="project" value="TreeGrafter"/>
</dbReference>
<comment type="catalytic activity">
    <reaction evidence="1 3">
        <text>Thiol-dependent hydrolysis of ester, thioester, amide, peptide and isopeptide bonds formed by the C-terminal Gly of ubiquitin (a 76-residue protein attached to proteins as an intracellular targeting signal).</text>
        <dbReference type="EC" id="3.4.19.12"/>
    </reaction>
</comment>
<dbReference type="InterPro" id="IPR033979">
    <property type="entry name" value="MINDY_domain"/>
</dbReference>
<dbReference type="GO" id="GO:0006508">
    <property type="term" value="P:proteolysis"/>
    <property type="evidence" value="ECO:0007669"/>
    <property type="project" value="UniProtKB-KW"/>
</dbReference>
<reference evidence="6 7" key="1">
    <citation type="submission" date="2017-12" db="EMBL/GenBank/DDBJ databases">
        <title>Integrating genomic resources of turbot (Scophthalmus maximus) in depth evaluation of genetic and physical mapping variation across individuals.</title>
        <authorList>
            <person name="Martinez P."/>
        </authorList>
    </citation>
    <scope>NUCLEOTIDE SEQUENCE [LARGE SCALE GENOMIC DNA]</scope>
</reference>
<evidence type="ECO:0000256" key="2">
    <source>
        <dbReference type="ARBA" id="ARBA00006616"/>
    </source>
</evidence>
<organism evidence="6 7">
    <name type="scientific">Scophthalmus maximus</name>
    <name type="common">Turbot</name>
    <name type="synonym">Psetta maxima</name>
    <dbReference type="NCBI Taxonomy" id="52904"/>
    <lineage>
        <taxon>Eukaryota</taxon>
        <taxon>Metazoa</taxon>
        <taxon>Chordata</taxon>
        <taxon>Craniata</taxon>
        <taxon>Vertebrata</taxon>
        <taxon>Euteleostomi</taxon>
        <taxon>Actinopterygii</taxon>
        <taxon>Neopterygii</taxon>
        <taxon>Teleostei</taxon>
        <taxon>Neoteleostei</taxon>
        <taxon>Acanthomorphata</taxon>
        <taxon>Carangaria</taxon>
        <taxon>Pleuronectiformes</taxon>
        <taxon>Pleuronectoidei</taxon>
        <taxon>Scophthalmidae</taxon>
        <taxon>Scophthalmus</taxon>
    </lineage>
</organism>
<name>A0A2U9BCH2_SCOMX</name>
<comment type="similarity">
    <text evidence="2 3">Belongs to the MINDY deubiquitinase family. FAM63 subfamily.</text>
</comment>
<feature type="region of interest" description="Disordered" evidence="4">
    <location>
        <begin position="125"/>
        <end position="161"/>
    </location>
</feature>
<feature type="region of interest" description="Disordered" evidence="4">
    <location>
        <begin position="66"/>
        <end position="111"/>
    </location>
</feature>
<keyword evidence="3" id="KW-0833">Ubl conjugation pathway</keyword>
<feature type="compositionally biased region" description="Low complexity" evidence="4">
    <location>
        <begin position="618"/>
        <end position="632"/>
    </location>
</feature>
<evidence type="ECO:0000256" key="1">
    <source>
        <dbReference type="ARBA" id="ARBA00000707"/>
    </source>
</evidence>
<feature type="compositionally biased region" description="Low complexity" evidence="4">
    <location>
        <begin position="587"/>
        <end position="602"/>
    </location>
</feature>
<dbReference type="PANTHER" id="PTHR18063:SF8">
    <property type="entry name" value="UBIQUITIN CARBOXYL-TERMINAL HYDROLASE MINDY-2"/>
    <property type="match status" value="1"/>
</dbReference>
<dbReference type="STRING" id="52904.ENSSMAP00000000564"/>
<evidence type="ECO:0000313" key="6">
    <source>
        <dbReference type="EMBL" id="AWP01604.1"/>
    </source>
</evidence>
<dbReference type="InterPro" id="IPR007518">
    <property type="entry name" value="MINDY"/>
</dbReference>
<gene>
    <name evidence="6" type="ORF">SMAX5B_012353</name>
</gene>
<dbReference type="GO" id="GO:0140934">
    <property type="term" value="F:histone deubiquitinase activity"/>
    <property type="evidence" value="ECO:0007669"/>
    <property type="project" value="UniProtKB-UniRule"/>
</dbReference>
<sequence>MEKNANLHRDADGSSVCATIAAKMGDVTVVGGVKGAAEKCKNSEAPLGTLGNVSCNDSTTNVCAPGAVNVTSSAGKSDVPQPVEVPSAQEGTKADTEVSGSGDQTSNGMGHDSVLAAEDREGGASKLVNNKNDGPSSPPAKARADSAGEDSAGGESEPMKLAKPTHLCPVNAMAADVKSGLSGDRTLSEGLASGSDREPSLGGESRSIDSLESFSNLNSCPSSDLNSEGLEDRGLALALQGEYGAEGTKTLCAKDRAAGQSIYHIKWIKWREENTPIITQNENGPCPLLAIMNVLLLAWKVKMPPMMEIITAEQLMEYLGDYILETKPKEITEAQRLNYEQNMSDAMAVLHKLQTGLDVNVKFTGVRVFEYTPECIVFDLLDIPLYHGWLVDPQMHDIVKAVGNCSYNQLVEKIISCKHSDNSELAGEGIVAEQFLSSTATQLTYHGLCELTSTVQEGELCVFFRNNHFSTMIKYKGQLYLLVTDQGFLTEEKVVWESLHNVDGDGNFCDSEFRLRPPSDPETVYRGQQDQIDQDYLMALSLQQEQQSQDLQWEQLPEGISDLELAKKLQEEEDRRASQYYQEQEQEQAAAAAAAAAGQQEPAEGDEADRGGAGAGGAAAVTGTAAAAAGATPSPGKQSASGERKTKKESKDKDKCVIL</sequence>
<evidence type="ECO:0000256" key="3">
    <source>
        <dbReference type="RuleBase" id="RU367139"/>
    </source>
</evidence>
<dbReference type="GO" id="GO:0004843">
    <property type="term" value="F:cysteine-type deubiquitinase activity"/>
    <property type="evidence" value="ECO:0007669"/>
    <property type="project" value="UniProtKB-UniRule"/>
</dbReference>
<keyword evidence="3" id="KW-0788">Thiol protease</keyword>
<dbReference type="Proteomes" id="UP000246464">
    <property type="component" value="Chromosome 5"/>
</dbReference>
<feature type="region of interest" description="Disordered" evidence="4">
    <location>
        <begin position="181"/>
        <end position="208"/>
    </location>
</feature>
<evidence type="ECO:0000313" key="7">
    <source>
        <dbReference type="Proteomes" id="UP000246464"/>
    </source>
</evidence>
<dbReference type="GO" id="GO:0071944">
    <property type="term" value="C:cell periphery"/>
    <property type="evidence" value="ECO:0007669"/>
    <property type="project" value="TreeGrafter"/>
</dbReference>
<keyword evidence="3" id="KW-0645">Protease</keyword>
<feature type="compositionally biased region" description="Polar residues" evidence="4">
    <location>
        <begin position="98"/>
        <end position="108"/>
    </location>
</feature>
<proteinExistence type="inferred from homology"/>
<dbReference type="PANTHER" id="PTHR18063">
    <property type="entry name" value="NF-E2 INDUCIBLE PROTEIN"/>
    <property type="match status" value="1"/>
</dbReference>
<keyword evidence="3" id="KW-0378">Hydrolase</keyword>
<dbReference type="EMBL" id="CP026247">
    <property type="protein sequence ID" value="AWP01604.1"/>
    <property type="molecule type" value="Genomic_DNA"/>
</dbReference>
<feature type="compositionally biased region" description="Basic and acidic residues" evidence="4">
    <location>
        <begin position="642"/>
        <end position="659"/>
    </location>
</feature>
<feature type="region of interest" description="Disordered" evidence="4">
    <location>
        <begin position="574"/>
        <end position="659"/>
    </location>
</feature>
<dbReference type="GO" id="GO:1990380">
    <property type="term" value="F:K48-linked deubiquitinase activity"/>
    <property type="evidence" value="ECO:0007669"/>
    <property type="project" value="UniProtKB-UniRule"/>
</dbReference>
<dbReference type="EC" id="3.4.19.12" evidence="3"/>
<dbReference type="GO" id="GO:0071108">
    <property type="term" value="P:protein K48-linked deubiquitination"/>
    <property type="evidence" value="ECO:0007669"/>
    <property type="project" value="TreeGrafter"/>
</dbReference>
<keyword evidence="7" id="KW-1185">Reference proteome</keyword>
<feature type="domain" description="MINDY deubiquitinase" evidence="5">
    <location>
        <begin position="262"/>
        <end position="513"/>
    </location>
</feature>
<dbReference type="Pfam" id="PF04424">
    <property type="entry name" value="MINDY_DUB"/>
    <property type="match status" value="1"/>
</dbReference>
<dbReference type="GO" id="GO:0016807">
    <property type="term" value="F:cysteine-type carboxypeptidase activity"/>
    <property type="evidence" value="ECO:0007669"/>
    <property type="project" value="TreeGrafter"/>
</dbReference>
<evidence type="ECO:0000259" key="5">
    <source>
        <dbReference type="Pfam" id="PF04424"/>
    </source>
</evidence>
<evidence type="ECO:0000256" key="4">
    <source>
        <dbReference type="SAM" id="MobiDB-lite"/>
    </source>
</evidence>
<comment type="function">
    <text evidence="3">Hydrolase that can specifically remove 'Lys-48'-linked conjugated ubiquitin from proteins. Has exodeubiquitinase activity and has a preference for long polyubiquitin chains. May play a regulatory role at the level of protein turnover.</text>
</comment>
<dbReference type="AlphaFoldDB" id="A0A2U9BCH2"/>
<dbReference type="GO" id="GO:0036435">
    <property type="term" value="F:K48-linked polyubiquitin modification-dependent protein binding"/>
    <property type="evidence" value="ECO:0007669"/>
    <property type="project" value="UniProtKB-UniRule"/>
</dbReference>